<gene>
    <name evidence="1" type="ORF">ARALYDRAFT_891164</name>
</gene>
<reference evidence="2" key="1">
    <citation type="journal article" date="2011" name="Nat. Genet.">
        <title>The Arabidopsis lyrata genome sequence and the basis of rapid genome size change.</title>
        <authorList>
            <person name="Hu T.T."/>
            <person name="Pattyn P."/>
            <person name="Bakker E.G."/>
            <person name="Cao J."/>
            <person name="Cheng J.-F."/>
            <person name="Clark R.M."/>
            <person name="Fahlgren N."/>
            <person name="Fawcett J.A."/>
            <person name="Grimwood J."/>
            <person name="Gundlach H."/>
            <person name="Haberer G."/>
            <person name="Hollister J.D."/>
            <person name="Ossowski S."/>
            <person name="Ottilar R.P."/>
            <person name="Salamov A.A."/>
            <person name="Schneeberger K."/>
            <person name="Spannagl M."/>
            <person name="Wang X."/>
            <person name="Yang L."/>
            <person name="Nasrallah M.E."/>
            <person name="Bergelson J."/>
            <person name="Carrington J.C."/>
            <person name="Gaut B.S."/>
            <person name="Schmutz J."/>
            <person name="Mayer K.F.X."/>
            <person name="Van de Peer Y."/>
            <person name="Grigoriev I.V."/>
            <person name="Nordborg M."/>
            <person name="Weigel D."/>
            <person name="Guo Y.-L."/>
        </authorList>
    </citation>
    <scope>NUCLEOTIDE SEQUENCE [LARGE SCALE GENOMIC DNA]</scope>
    <source>
        <strain evidence="2">cv. MN47</strain>
    </source>
</reference>
<dbReference type="STRING" id="81972.D7KL57"/>
<dbReference type="AlphaFoldDB" id="D7KL57"/>
<dbReference type="HOGENOM" id="CLU_2430044_0_0_1"/>
<evidence type="ECO:0000313" key="2">
    <source>
        <dbReference type="Proteomes" id="UP000008694"/>
    </source>
</evidence>
<name>D7KL57_ARALL</name>
<sequence length="91" mass="10585">MEYAVFHATITTAEDQVHLEVERQRVILCLEAAVERRALDLEKLLERTRRDCLIADIFFTWATEAAEKFFHGTGYFSLCSENCIRVTDKTK</sequence>
<keyword evidence="2" id="KW-1185">Reference proteome</keyword>
<dbReference type="Proteomes" id="UP000008694">
    <property type="component" value="Unassembled WGS sequence"/>
</dbReference>
<proteinExistence type="predicted"/>
<dbReference type="Gramene" id="scaffold_103958.1">
    <property type="protein sequence ID" value="scaffold_103958.1"/>
    <property type="gene ID" value="scaffold_103958.1"/>
</dbReference>
<dbReference type="EMBL" id="GL348713">
    <property type="protein sequence ID" value="EFH67427.1"/>
    <property type="molecule type" value="Genomic_DNA"/>
</dbReference>
<dbReference type="eggNOG" id="KOG1192">
    <property type="taxonomic scope" value="Eukaryota"/>
</dbReference>
<organism evidence="2">
    <name type="scientific">Arabidopsis lyrata subsp. lyrata</name>
    <name type="common">Lyre-leaved rock-cress</name>
    <dbReference type="NCBI Taxonomy" id="81972"/>
    <lineage>
        <taxon>Eukaryota</taxon>
        <taxon>Viridiplantae</taxon>
        <taxon>Streptophyta</taxon>
        <taxon>Embryophyta</taxon>
        <taxon>Tracheophyta</taxon>
        <taxon>Spermatophyta</taxon>
        <taxon>Magnoliopsida</taxon>
        <taxon>eudicotyledons</taxon>
        <taxon>Gunneridae</taxon>
        <taxon>Pentapetalae</taxon>
        <taxon>rosids</taxon>
        <taxon>malvids</taxon>
        <taxon>Brassicales</taxon>
        <taxon>Brassicaceae</taxon>
        <taxon>Camelineae</taxon>
        <taxon>Arabidopsis</taxon>
    </lineage>
</organism>
<dbReference type="Gene3D" id="3.40.50.2000">
    <property type="entry name" value="Glycogen Phosphorylase B"/>
    <property type="match status" value="1"/>
</dbReference>
<evidence type="ECO:0000313" key="1">
    <source>
        <dbReference type="EMBL" id="EFH67427.1"/>
    </source>
</evidence>
<protein>
    <submittedName>
        <fullName evidence="1">Uncharacterized protein</fullName>
    </submittedName>
</protein>
<accession>D7KL57</accession>